<keyword evidence="6" id="KW-0378">Hydrolase</keyword>
<dbReference type="SUPFAM" id="SSF100950">
    <property type="entry name" value="NagB/RpiA/CoA transferase-like"/>
    <property type="match status" value="2"/>
</dbReference>
<feature type="binding site" evidence="3">
    <location>
        <position position="558"/>
    </location>
    <ligand>
        <name>CoA</name>
        <dbReference type="ChEBI" id="CHEBI:57287"/>
    </ligand>
</feature>
<evidence type="ECO:0000313" key="7">
    <source>
        <dbReference type="Proteomes" id="UP000000270"/>
    </source>
</evidence>
<dbReference type="InterPro" id="IPR038460">
    <property type="entry name" value="AcetylCoA_hyd_C_sf"/>
</dbReference>
<dbReference type="Gene3D" id="3.30.750.70">
    <property type="entry name" value="4-hydroxybutyrate coenzyme like domains"/>
    <property type="match status" value="1"/>
</dbReference>
<dbReference type="Gene3D" id="3.40.1080.20">
    <property type="entry name" value="Acetyl-CoA hydrolase/transferase C-terminal domain"/>
    <property type="match status" value="1"/>
</dbReference>
<evidence type="ECO:0000256" key="2">
    <source>
        <dbReference type="PIRSR" id="PIRSR617821-1"/>
    </source>
</evidence>
<reference evidence="6 7" key="6">
    <citation type="journal article" date="2011" name="Appl. Environ. Microbiol.">
        <title>Involvement of the azorhizobial chromosome partition gene (parA) in the onset of bacteroid differentiation during Sesbania rostrata stem nodule development.</title>
        <authorList>
            <person name="Liu CT."/>
            <person name="Lee KB."/>
            <person name="Wang YS."/>
            <person name="Peng MH."/>
            <person name="Lee KT."/>
            <person name="Suzuki S."/>
            <person name="Suzuki T."/>
            <person name="Oyaizu H."/>
        </authorList>
    </citation>
    <scope>NUCLEOTIDE SEQUENCE [LARGE SCALE GENOMIC DNA]</scope>
    <source>
        <strain evidence="7">ATCC 43989 / DSM 5975 / JCM 20966 / LMG 6465 / NBRC 14845 / NCIMB 13405 / ORS 571</strain>
    </source>
</reference>
<dbReference type="FunFam" id="3.30.750.70:FF:000002">
    <property type="entry name" value="Acetyl-CoA hydrolase Ach1"/>
    <property type="match status" value="1"/>
</dbReference>
<keyword evidence="7" id="KW-1185">Reference proteome</keyword>
<evidence type="ECO:0000256" key="3">
    <source>
        <dbReference type="PIRSR" id="PIRSR617821-2"/>
    </source>
</evidence>
<feature type="domain" description="Acetyl-CoA hydrolase/transferase C-terminal" evidence="5">
    <location>
        <begin position="479"/>
        <end position="619"/>
    </location>
</feature>
<organism evidence="6 7">
    <name type="scientific">Azorhizobium caulinodans (strain ATCC 43989 / DSM 5975 / JCM 20966 / LMG 6465 / NBRC 14845 / NCIMB 13405 / ORS 571)</name>
    <dbReference type="NCBI Taxonomy" id="438753"/>
    <lineage>
        <taxon>Bacteria</taxon>
        <taxon>Pseudomonadati</taxon>
        <taxon>Pseudomonadota</taxon>
        <taxon>Alphaproteobacteria</taxon>
        <taxon>Hyphomicrobiales</taxon>
        <taxon>Xanthobacteraceae</taxon>
        <taxon>Azorhizobium</taxon>
    </lineage>
</organism>
<dbReference type="InterPro" id="IPR046433">
    <property type="entry name" value="ActCoA_hydro"/>
</dbReference>
<feature type="binding site" evidence="3">
    <location>
        <position position="538"/>
    </location>
    <ligand>
        <name>CoA</name>
        <dbReference type="ChEBI" id="CHEBI:57287"/>
    </ligand>
</feature>
<dbReference type="KEGG" id="azc:AZC_3728"/>
<evidence type="ECO:0000256" key="1">
    <source>
        <dbReference type="ARBA" id="ARBA00009632"/>
    </source>
</evidence>
<feature type="active site" description="5-glutamyl coenzyme A thioester intermediate" evidence="2">
    <location>
        <position position="444"/>
    </location>
</feature>
<dbReference type="Proteomes" id="UP000000270">
    <property type="component" value="Chromosome"/>
</dbReference>
<dbReference type="FunFam" id="3.40.1080.10:FF:000004">
    <property type="entry name" value="Acetyl-CoA hydrolase"/>
    <property type="match status" value="1"/>
</dbReference>
<comment type="similarity">
    <text evidence="1">Belongs to the acetyl-CoA hydrolase/transferase family.</text>
</comment>
<dbReference type="eggNOG" id="COG0427">
    <property type="taxonomic scope" value="Bacteria"/>
</dbReference>
<reference evidence="7" key="2">
    <citation type="submission" date="2007-04" db="EMBL/GenBank/DDBJ databases">
        <title>Complete genome sequence of the nitrogen-fixing bacterium Azorhizobium caulinodans ORS571.</title>
        <authorList>
            <person name="Lee K.B."/>
            <person name="Backer P.D."/>
            <person name="Aono T."/>
            <person name="Liu C.T."/>
            <person name="Suzuki S."/>
            <person name="Suzuki T."/>
            <person name="Kaneko T."/>
            <person name="Yamada M."/>
            <person name="Tabata S."/>
            <person name="Kupfer D.M."/>
            <person name="Najar F.Z."/>
            <person name="Wiley G.B."/>
            <person name="Roe B."/>
            <person name="Binnewies T."/>
            <person name="Ussery D."/>
            <person name="Vereecke D."/>
            <person name="Gevers D."/>
            <person name="Holsters M."/>
            <person name="Oyaizu H."/>
        </authorList>
    </citation>
    <scope>NUCLEOTIDE SEQUENCE [LARGE SCALE GENOMIC DNA]</scope>
    <source>
        <strain evidence="7">ATCC 43989 / DSM 5975 / JCM 20966 / LMG 6465 / NBRC 14845 / NCIMB 13405 / ORS 571</strain>
    </source>
</reference>
<reference evidence="6 7" key="5">
    <citation type="journal article" date="2010" name="Appl. Environ. Microbiol.">
        <title>phrR-like gene praR of Azorhizobium caulinodans ORS571 is essential for symbiosis with Sesbania rostrata and is involved in expression of reb genes.</title>
        <authorList>
            <person name="Akiba N."/>
            <person name="Aono T."/>
            <person name="Toyazaki H."/>
            <person name="Sato S."/>
            <person name="Oyaizu H."/>
        </authorList>
    </citation>
    <scope>NUCLEOTIDE SEQUENCE [LARGE SCALE GENOMIC DNA]</scope>
    <source>
        <strain evidence="7">ATCC 43989 / DSM 5975 / JCM 20966 / LMG 6465 / NBRC 14845 / NCIMB 13405 / ORS 571</strain>
    </source>
</reference>
<name>A8INB1_AZOC5</name>
<proteinExistence type="inferred from homology"/>
<gene>
    <name evidence="6" type="ordered locus">AZC_3728</name>
</gene>
<reference evidence="6 7" key="3">
    <citation type="journal article" date="2008" name="BMC Genomics">
        <title>The genome of the versatile nitrogen fixer Azorhizobium caulinodans ORS571.</title>
        <authorList>
            <person name="Lee KB."/>
            <person name="Backer P.D."/>
            <person name="Aono T."/>
            <person name="Liu CT."/>
            <person name="Suzuki S."/>
            <person name="Suzuki T."/>
            <person name="Kaneko T."/>
            <person name="Yamada M."/>
            <person name="Tabata S."/>
            <person name="Kupfer D.M."/>
            <person name="Najar F.Z."/>
            <person name="Wiley G.B."/>
            <person name="Roe B."/>
            <person name="Binnewies T.T."/>
            <person name="Ussery D.W."/>
            <person name="D'Haeze W."/>
            <person name="Herder J.D."/>
            <person name="Gevers D."/>
            <person name="Vereecke D."/>
            <person name="Holsters M."/>
            <person name="Oyaizu H."/>
        </authorList>
    </citation>
    <scope>NUCLEOTIDE SEQUENCE [LARGE SCALE GENOMIC DNA]</scope>
    <source>
        <strain evidence="7">ATCC 43989 / DSM 5975 / JCM 20966 / LMG 6465 / NBRC 14845 / NCIMB 13405 / ORS 571</strain>
    </source>
</reference>
<dbReference type="HOGENOM" id="CLU_019748_3_0_5"/>
<dbReference type="AlphaFoldDB" id="A8INB1"/>
<dbReference type="GO" id="GO:0003986">
    <property type="term" value="F:acetyl-CoA hydrolase activity"/>
    <property type="evidence" value="ECO:0007669"/>
    <property type="project" value="TreeGrafter"/>
</dbReference>
<evidence type="ECO:0000259" key="4">
    <source>
        <dbReference type="Pfam" id="PF02550"/>
    </source>
</evidence>
<dbReference type="GO" id="GO:0006083">
    <property type="term" value="P:acetate metabolic process"/>
    <property type="evidence" value="ECO:0007669"/>
    <property type="project" value="InterPro"/>
</dbReference>
<sequence>MINVLRHVKIIEYRNRWRFRSARYAVYIYPTAYPSREMAKLSRHFRRSPLRQREHRPVPAWPCHGSATKCTWGTDRTTWFDGRNAPTFPRDACPKDAGFQLRYRQGIPWPSFSHAPSAYQRDLRAIPRSRPCDLWCFSSAYSSGNAERDAMTELPAAAHDRIRLSSLLDKVVSAEEAASHIKDGMMVGMSGFTRAGEAKAVPMALAARAKTEPFKITLVTGASLGNDLDKQLAEAHVLARRLPFQSDPALRKAINAGEVMFIDQHLSETVEHLRTHQLGPINVAVVEAVGITAQGGIIPTTSVGNSASFAILAEKVIVEINTSQPMGLEGLHDIYIPTRRPFREPIPVVGAESRVGLPFIPVPPEKIAAIVITSKLDSASNVLPPDAETAAIAGHLMEFLGHEVKKGRLTERLQPLQAGIGTIANAVMHGFIESPFYDLTMYSEVLQDSTFDLFDAGKLNFASGSSITLSKPKYEQVMADITRYKPRLILRPQEISNHPEIIRRLGIIAINTALEFDIYGNVNSTHVGGTQMMNGIGGSGDFARNGYLSVFVTKSIAKDGALSSVVPMVSHVDHTEHDVDIVVTEVGLADLRELAPRERARVIIDNCVHPLYRDALDDYFQRALARGGHTPHLIEEAFSWHVRARETGRMLAPPHLAASA</sequence>
<dbReference type="EMBL" id="AP009384">
    <property type="protein sequence ID" value="BAF89726.1"/>
    <property type="molecule type" value="Genomic_DNA"/>
</dbReference>
<evidence type="ECO:0000259" key="5">
    <source>
        <dbReference type="Pfam" id="PF13336"/>
    </source>
</evidence>
<dbReference type="PANTHER" id="PTHR43609">
    <property type="entry name" value="ACETYL-COA HYDROLASE"/>
    <property type="match status" value="1"/>
</dbReference>
<protein>
    <submittedName>
        <fullName evidence="6">Acetyl-CoA hydrolase</fullName>
    </submittedName>
</protein>
<dbReference type="Pfam" id="PF02550">
    <property type="entry name" value="AcetylCoA_hydro"/>
    <property type="match status" value="1"/>
</dbReference>
<dbReference type="STRING" id="438753.AZC_3728"/>
<dbReference type="InterPro" id="IPR037171">
    <property type="entry name" value="NagB/RpiA_transferase-like"/>
</dbReference>
<dbReference type="InterPro" id="IPR017821">
    <property type="entry name" value="Succinate_CoA_transferase"/>
</dbReference>
<dbReference type="InterPro" id="IPR026888">
    <property type="entry name" value="AcetylCoA_hyd_C"/>
</dbReference>
<dbReference type="InterPro" id="IPR003702">
    <property type="entry name" value="ActCoA_hydro_N"/>
</dbReference>
<feature type="domain" description="Acetyl-CoA hydrolase/transferase N-terminal" evidence="4">
    <location>
        <begin position="168"/>
        <end position="371"/>
    </location>
</feature>
<dbReference type="GO" id="GO:0006084">
    <property type="term" value="P:acetyl-CoA metabolic process"/>
    <property type="evidence" value="ECO:0007669"/>
    <property type="project" value="InterPro"/>
</dbReference>
<evidence type="ECO:0000313" key="6">
    <source>
        <dbReference type="EMBL" id="BAF89726.1"/>
    </source>
</evidence>
<dbReference type="GO" id="GO:0008775">
    <property type="term" value="F:acetate CoA-transferase activity"/>
    <property type="evidence" value="ECO:0007669"/>
    <property type="project" value="InterPro"/>
</dbReference>
<dbReference type="PANTHER" id="PTHR43609:SF1">
    <property type="entry name" value="ACETYL-COA HYDROLASE"/>
    <property type="match status" value="1"/>
</dbReference>
<dbReference type="Pfam" id="PF13336">
    <property type="entry name" value="AcetylCoA_hyd_C"/>
    <property type="match status" value="1"/>
</dbReference>
<dbReference type="NCBIfam" id="TIGR03458">
    <property type="entry name" value="YgfH_subfam"/>
    <property type="match status" value="1"/>
</dbReference>
<reference evidence="6 7" key="1">
    <citation type="journal article" date="2007" name="Appl. Environ. Microbiol.">
        <title>Rhizobial factors required for stem nodule maturation and maintenance in Sesbania rostrata-Azorhizobium caulinodans ORS571 symbiosis.</title>
        <authorList>
            <person name="Suzuki S."/>
            <person name="Aono T."/>
            <person name="Lee KB."/>
            <person name="Suzuki T."/>
            <person name="Liu CT."/>
            <person name="Miwa H."/>
            <person name="Wakao S."/>
            <person name="Iki T."/>
            <person name="Oyaizu H."/>
        </authorList>
    </citation>
    <scope>NUCLEOTIDE SEQUENCE [LARGE SCALE GENOMIC DNA]</scope>
    <source>
        <strain evidence="7">ATCC 43989 / DSM 5975 / JCM 20966 / LMG 6465 / NBRC 14845 / NCIMB 13405 / ORS 571</strain>
    </source>
</reference>
<dbReference type="FunFam" id="3.40.1080.20:FF:000001">
    <property type="entry name" value="Acetyl-CoA hydrolase Ach1"/>
    <property type="match status" value="1"/>
</dbReference>
<dbReference type="Gene3D" id="3.40.1080.10">
    <property type="entry name" value="Glutaconate Coenzyme A-transferase"/>
    <property type="match status" value="1"/>
</dbReference>
<reference evidence="6 7" key="4">
    <citation type="journal article" date="2009" name="Appl. Environ. Microbiol.">
        <title>Comparative genome-wide transcriptional profiling of Azorhizobium caulinodans ORS571 grown under free-living and symbiotic conditions.</title>
        <authorList>
            <person name="Tsukada S."/>
            <person name="Aono T."/>
            <person name="Akiba N."/>
            <person name="Lee KB."/>
            <person name="Liu CT."/>
            <person name="Toyazaki H."/>
            <person name="Oyaizu H."/>
        </authorList>
    </citation>
    <scope>NUCLEOTIDE SEQUENCE [LARGE SCALE GENOMIC DNA]</scope>
    <source>
        <strain evidence="7">ATCC 43989 / DSM 5975 / JCM 20966 / LMG 6465 / NBRC 14845 / NCIMB 13405 / ORS 571</strain>
    </source>
</reference>
<accession>A8INB1</accession>
<feature type="binding site" evidence="3">
    <location>
        <position position="534"/>
    </location>
    <ligand>
        <name>CoA</name>
        <dbReference type="ChEBI" id="CHEBI:57287"/>
    </ligand>
</feature>